<reference evidence="2 3" key="1">
    <citation type="journal article" date="2016" name="Genome Biol. Evol.">
        <title>Divergent and convergent evolution of fungal pathogenicity.</title>
        <authorList>
            <person name="Shang Y."/>
            <person name="Xiao G."/>
            <person name="Zheng P."/>
            <person name="Cen K."/>
            <person name="Zhan S."/>
            <person name="Wang C."/>
        </authorList>
    </citation>
    <scope>NUCLEOTIDE SEQUENCE [LARGE SCALE GENOMIC DNA]</scope>
    <source>
        <strain evidence="2 3">RCEF 4871</strain>
    </source>
</reference>
<evidence type="ECO:0000313" key="3">
    <source>
        <dbReference type="Proteomes" id="UP000243498"/>
    </source>
</evidence>
<dbReference type="STRING" id="1081105.A0A162I3U7"/>
<proteinExistence type="predicted"/>
<organism evidence="2 3">
    <name type="scientific">Metarhizium rileyi (strain RCEF 4871)</name>
    <name type="common">Nomuraea rileyi</name>
    <dbReference type="NCBI Taxonomy" id="1649241"/>
    <lineage>
        <taxon>Eukaryota</taxon>
        <taxon>Fungi</taxon>
        <taxon>Dikarya</taxon>
        <taxon>Ascomycota</taxon>
        <taxon>Pezizomycotina</taxon>
        <taxon>Sordariomycetes</taxon>
        <taxon>Hypocreomycetidae</taxon>
        <taxon>Hypocreales</taxon>
        <taxon>Clavicipitaceae</taxon>
        <taxon>Metarhizium</taxon>
    </lineage>
</organism>
<keyword evidence="3" id="KW-1185">Reference proteome</keyword>
<name>A0A162I3U7_METRR</name>
<gene>
    <name evidence="2" type="ORF">NOR_00568</name>
</gene>
<dbReference type="EMBL" id="AZHC01000001">
    <property type="protein sequence ID" value="OAA51975.1"/>
    <property type="molecule type" value="Genomic_DNA"/>
</dbReference>
<evidence type="ECO:0000313" key="2">
    <source>
        <dbReference type="EMBL" id="OAA51975.1"/>
    </source>
</evidence>
<evidence type="ECO:0000256" key="1">
    <source>
        <dbReference type="SAM" id="MobiDB-lite"/>
    </source>
</evidence>
<dbReference type="OrthoDB" id="4828117at2759"/>
<feature type="region of interest" description="Disordered" evidence="1">
    <location>
        <begin position="138"/>
        <end position="206"/>
    </location>
</feature>
<comment type="caution">
    <text evidence="2">The sequence shown here is derived from an EMBL/GenBank/DDBJ whole genome shotgun (WGS) entry which is preliminary data.</text>
</comment>
<sequence length="291" mass="31530">MAPTNAKANYKTYEAQARMVRAIVAAHPDVKWNYKEIVACYGSDMTEHALNHRFRRLKTQALVIRLGREQGLDMRRLAVEDNMPAAQDAVDRNNIAKYFGQSTADGIQFQFRTIKKDADQLRQTHSSGGDVANCLSLSSQPSCATTPSRAVVRTPASSRKRSRPADPKPSSTEASENEDYSDKDESPSKRAAARTPGQKNATRKAAVRASATIASSALDSDPDITVIKEEVKYSSIFGDGAASSAASVGRPRSTAFAERAVDPVFSSTMRPNLYTGSFDEAIGAEFGDGEI</sequence>
<feature type="compositionally biased region" description="Polar residues" evidence="1">
    <location>
        <begin position="138"/>
        <end position="148"/>
    </location>
</feature>
<dbReference type="Proteomes" id="UP000243498">
    <property type="component" value="Unassembled WGS sequence"/>
</dbReference>
<accession>A0A162I3U7</accession>
<dbReference type="AlphaFoldDB" id="A0A162I3U7"/>
<protein>
    <submittedName>
        <fullName evidence="2">Uncharacterized protein</fullName>
    </submittedName>
</protein>